<feature type="transmembrane region" description="Helical" evidence="1">
    <location>
        <begin position="537"/>
        <end position="557"/>
    </location>
</feature>
<feature type="signal peptide" evidence="2">
    <location>
        <begin position="1"/>
        <end position="17"/>
    </location>
</feature>
<gene>
    <name evidence="3" type="ORF">B6S08_14735</name>
</gene>
<proteinExistence type="predicted"/>
<reference evidence="3 4" key="1">
    <citation type="submission" date="2017-08" db="EMBL/GenBank/DDBJ databases">
        <title>A Genome Sequence of Oceanimonas doudoroffii ATCC 27123T.</title>
        <authorList>
            <person name="Brennan M.A."/>
            <person name="Maclea K.S."/>
            <person name="Mcclelland W.D."/>
            <person name="Trachtenberg A.M."/>
        </authorList>
    </citation>
    <scope>NUCLEOTIDE SEQUENCE [LARGE SCALE GENOMIC DNA]</scope>
    <source>
        <strain evidence="3 4">ATCC 27123</strain>
    </source>
</reference>
<keyword evidence="1" id="KW-0812">Transmembrane</keyword>
<dbReference type="RefSeq" id="WP_094201568.1">
    <property type="nucleotide sequence ID" value="NZ_NBIM01000006.1"/>
</dbReference>
<dbReference type="EMBL" id="NBIM01000006">
    <property type="protein sequence ID" value="OXY80978.1"/>
    <property type="molecule type" value="Genomic_DNA"/>
</dbReference>
<evidence type="ECO:0000256" key="2">
    <source>
        <dbReference type="SAM" id="SignalP"/>
    </source>
</evidence>
<feature type="transmembrane region" description="Helical" evidence="1">
    <location>
        <begin position="1172"/>
        <end position="1199"/>
    </location>
</feature>
<keyword evidence="1" id="KW-1133">Transmembrane helix</keyword>
<evidence type="ECO:0000313" key="4">
    <source>
        <dbReference type="Proteomes" id="UP000242757"/>
    </source>
</evidence>
<dbReference type="Proteomes" id="UP000242757">
    <property type="component" value="Unassembled WGS sequence"/>
</dbReference>
<comment type="caution">
    <text evidence="3">The sequence shown here is derived from an EMBL/GenBank/DDBJ whole genome shotgun (WGS) entry which is preliminary data.</text>
</comment>
<organism evidence="3 4">
    <name type="scientific">Oceanimonas doudoroffii</name>
    <dbReference type="NCBI Taxonomy" id="84158"/>
    <lineage>
        <taxon>Bacteria</taxon>
        <taxon>Pseudomonadati</taxon>
        <taxon>Pseudomonadota</taxon>
        <taxon>Gammaproteobacteria</taxon>
        <taxon>Aeromonadales</taxon>
        <taxon>Aeromonadaceae</taxon>
        <taxon>Oceanimonas</taxon>
    </lineage>
</organism>
<dbReference type="OrthoDB" id="220327at2"/>
<feature type="transmembrane region" description="Helical" evidence="1">
    <location>
        <begin position="1211"/>
        <end position="1234"/>
    </location>
</feature>
<keyword evidence="4" id="KW-1185">Reference proteome</keyword>
<keyword evidence="1" id="KW-0472">Membrane</keyword>
<feature type="chain" id="PRO_5012285650" evidence="2">
    <location>
        <begin position="18"/>
        <end position="1335"/>
    </location>
</feature>
<name>A0A233RC58_9GAMM</name>
<protein>
    <submittedName>
        <fullName evidence="3">Uncharacterized protein</fullName>
    </submittedName>
</protein>
<sequence>MRPFLCLLLLCVVPSVAAQLSPSKQVPASLQPWVEWALHGETQARCPLLYRQHTERRCAWPGRLVLALTNDGGRFEQGWQLDDAASIPLPGDREHWPQGVTVNGEPAALTEHKGRPALFLPAGEHRVAGHWQWARLPVSLQLDAGTGLLALSLNGRDIAAPELDQRGRLWPARRDLAQTPAANTLDINVYRHIDDDIPLRVNTRIELSVAGEPRELLLGPALLEHHIPLTLNSPLPARLEPDGRLRIQARPGRWQLQLASRHPGEVGALTLPVIPAPWPEEEVWAVQAYPTLRLAEITGPPARDASQSGLPPEWQSLPAFRMIPGSTMNFRVLRRGNPESEPAQLALRRELWLDFDGGGYTLQDEFTGTLGHHARLSTPLALGRVSVNGEPRLVTELEQGQPGVELRPGTLSLMADSRLGHHTGTLPAVGWDLTVQRLSSRLHLPPGWSLLAAFGMDNTPHTWLQRWTLLDLFLVLIAAVAAFRLWGWHWGLLTLLTLGLIWHQPSGLGPPRWVWLHLLAACALLKVLPVGRLRHWVAGYRLLALSVLTLIAVPFMVDELRTALYPQLARPGAVAPAAVAGSPRQAKTEAEAVADEMMSLADAPVREPLPRLDPNALVQTGPGLPDWQWRSVEFDWNGSVTPQQQLRLVLLSPTINTLLNLLRVALLCLLVLRMAGVSVGRGKGLYWQQKLWSWLPALLVLPLLALPQQARAEFPPAELLAELKTRLLAPPECLPQCALTSEMTLTATPQWLTLALEIHTQTGMAIPLPAQRDSWQPQRVRLNDRPARGLWRNAEGVLHLPLPAGIHHIELSGPLPPQSRLQLPLPLPPKRVSARLDGWRLQGLNDNGVPEGRLQLTRLDADGRPDNTGLKPGALPAFAQLSRTLQLGLDWRVDYQLVRQNGLEQALRLDIPLLPGESVLTDGIRVVDGKAQISLAAGQRQLSWQSALDRAGTLTLEAPATQGWTETWRLNASPIWHISSRGLASVHPRGSPLPEWRPWPSERLTLAITRPAAVPGQTLTLDASTLRVQPGKHATDAHLELILRSSQGGLHTLQLPEGAELQSVAINGRNLPLRLSERTLTLPVSPGTQNVRVHWRQAPGIGTLFTTPQGQLNVDSVNHRLELTLGQDRWVLFAGGPRLGPAVLFWSLVAITLLLAAGLARLPLTPLRFHHWLLLGLGLTQIPLWMAATVVLWLVALGLRQRWQHQQAGAWFNLAQIGLVLLTLVALGYLFTAIQQGLLGLPDMQIAGNGSYGNHLSWYQDRSGGSLPTGWVLSVPLLVYRLLMLGWALWLAFALLGWLRWGWQGFTRGGLWRPLQLMKARQADKEPGKTPKAPE</sequence>
<keyword evidence="2" id="KW-0732">Signal</keyword>
<evidence type="ECO:0000313" key="3">
    <source>
        <dbReference type="EMBL" id="OXY80978.1"/>
    </source>
</evidence>
<feature type="transmembrane region" description="Helical" evidence="1">
    <location>
        <begin position="513"/>
        <end position="531"/>
    </location>
</feature>
<accession>A0A233RC58</accession>
<feature type="transmembrane region" description="Helical" evidence="1">
    <location>
        <begin position="472"/>
        <end position="501"/>
    </location>
</feature>
<feature type="transmembrane region" description="Helical" evidence="1">
    <location>
        <begin position="1139"/>
        <end position="1160"/>
    </location>
</feature>
<feature type="transmembrane region" description="Helical" evidence="1">
    <location>
        <begin position="1278"/>
        <end position="1299"/>
    </location>
</feature>
<evidence type="ECO:0000256" key="1">
    <source>
        <dbReference type="SAM" id="Phobius"/>
    </source>
</evidence>